<accession>A0ABQ5YK02</accession>
<evidence type="ECO:0000313" key="1">
    <source>
        <dbReference type="EMBL" id="GLR13274.1"/>
    </source>
</evidence>
<dbReference type="Pfam" id="PF10109">
    <property type="entry name" value="Phage_TAC_7"/>
    <property type="match status" value="1"/>
</dbReference>
<reference evidence="2" key="1">
    <citation type="journal article" date="2019" name="Int. J. Syst. Evol. Microbiol.">
        <title>The Global Catalogue of Microorganisms (GCM) 10K type strain sequencing project: providing services to taxonomists for standard genome sequencing and annotation.</title>
        <authorList>
            <consortium name="The Broad Institute Genomics Platform"/>
            <consortium name="The Broad Institute Genome Sequencing Center for Infectious Disease"/>
            <person name="Wu L."/>
            <person name="Ma J."/>
        </authorList>
    </citation>
    <scope>NUCLEOTIDE SEQUENCE [LARGE SCALE GENOMIC DNA]</scope>
    <source>
        <strain evidence="2">NBRC 110044</strain>
    </source>
</reference>
<organism evidence="1 2">
    <name type="scientific">Chitinimonas prasina</name>
    <dbReference type="NCBI Taxonomy" id="1434937"/>
    <lineage>
        <taxon>Bacteria</taxon>
        <taxon>Pseudomonadati</taxon>
        <taxon>Pseudomonadota</taxon>
        <taxon>Betaproteobacteria</taxon>
        <taxon>Neisseriales</taxon>
        <taxon>Chitinibacteraceae</taxon>
        <taxon>Chitinimonas</taxon>
    </lineage>
</organism>
<gene>
    <name evidence="1" type="ORF">GCM10007907_20640</name>
</gene>
<keyword evidence="2" id="KW-1185">Reference proteome</keyword>
<dbReference type="Proteomes" id="UP001156706">
    <property type="component" value="Unassembled WGS sequence"/>
</dbReference>
<evidence type="ECO:0000313" key="2">
    <source>
        <dbReference type="Proteomes" id="UP001156706"/>
    </source>
</evidence>
<protein>
    <recommendedName>
        <fullName evidence="3">Phage tail assembly protein</fullName>
    </recommendedName>
</protein>
<dbReference type="InterPro" id="IPR019289">
    <property type="entry name" value="Phage_tail_E/E"/>
</dbReference>
<proteinExistence type="predicted"/>
<comment type="caution">
    <text evidence="1">The sequence shown here is derived from an EMBL/GenBank/DDBJ whole genome shotgun (WGS) entry which is preliminary data.</text>
</comment>
<evidence type="ECO:0008006" key="3">
    <source>
        <dbReference type="Google" id="ProtNLM"/>
    </source>
</evidence>
<dbReference type="RefSeq" id="WP_284196381.1">
    <property type="nucleotide sequence ID" value="NZ_BSOG01000002.1"/>
</dbReference>
<sequence>MTQDTATETTQVAILPAAEPITLDYPIQRGNQRINQIHLRKPKSGALRGLSITALAQMDAESIATLVPRISTPTLTKADMHQMDPADLTQCGMAITNFLLPTSLKEPASPTE</sequence>
<dbReference type="EMBL" id="BSOG01000002">
    <property type="protein sequence ID" value="GLR13274.1"/>
    <property type="molecule type" value="Genomic_DNA"/>
</dbReference>
<name>A0ABQ5YK02_9NEIS</name>